<gene>
    <name evidence="1" type="ORF">SO802_028887</name>
</gene>
<reference evidence="1 2" key="1">
    <citation type="submission" date="2024-01" db="EMBL/GenBank/DDBJ databases">
        <title>A telomere-to-telomere, gap-free genome of sweet tea (Lithocarpus litseifolius).</title>
        <authorList>
            <person name="Zhou J."/>
        </authorList>
    </citation>
    <scope>NUCLEOTIDE SEQUENCE [LARGE SCALE GENOMIC DNA]</scope>
    <source>
        <strain evidence="1">Zhou-2022a</strain>
        <tissue evidence="1">Leaf</tissue>
    </source>
</reference>
<sequence length="66" mass="7555">MKTVQAEVAAWSLKLEADPSDIYCRLCCVNTSIICRNTLRRSIPIVRSLVQLRERADSCYVKLLQL</sequence>
<comment type="caution">
    <text evidence="1">The sequence shown here is derived from an EMBL/GenBank/DDBJ whole genome shotgun (WGS) entry which is preliminary data.</text>
</comment>
<evidence type="ECO:0000313" key="2">
    <source>
        <dbReference type="Proteomes" id="UP001459277"/>
    </source>
</evidence>
<dbReference type="Proteomes" id="UP001459277">
    <property type="component" value="Unassembled WGS sequence"/>
</dbReference>
<proteinExistence type="predicted"/>
<dbReference type="EMBL" id="JAZDWU010000010">
    <property type="protein sequence ID" value="KAK9988648.1"/>
    <property type="molecule type" value="Genomic_DNA"/>
</dbReference>
<protein>
    <submittedName>
        <fullName evidence="1">Uncharacterized protein</fullName>
    </submittedName>
</protein>
<accession>A0AAW2BT36</accession>
<keyword evidence="2" id="KW-1185">Reference proteome</keyword>
<organism evidence="1 2">
    <name type="scientific">Lithocarpus litseifolius</name>
    <dbReference type="NCBI Taxonomy" id="425828"/>
    <lineage>
        <taxon>Eukaryota</taxon>
        <taxon>Viridiplantae</taxon>
        <taxon>Streptophyta</taxon>
        <taxon>Embryophyta</taxon>
        <taxon>Tracheophyta</taxon>
        <taxon>Spermatophyta</taxon>
        <taxon>Magnoliopsida</taxon>
        <taxon>eudicotyledons</taxon>
        <taxon>Gunneridae</taxon>
        <taxon>Pentapetalae</taxon>
        <taxon>rosids</taxon>
        <taxon>fabids</taxon>
        <taxon>Fagales</taxon>
        <taxon>Fagaceae</taxon>
        <taxon>Lithocarpus</taxon>
    </lineage>
</organism>
<name>A0AAW2BT36_9ROSI</name>
<evidence type="ECO:0000313" key="1">
    <source>
        <dbReference type="EMBL" id="KAK9988648.1"/>
    </source>
</evidence>
<dbReference type="AlphaFoldDB" id="A0AAW2BT36"/>